<dbReference type="EMBL" id="MCFL01000074">
    <property type="protein sequence ID" value="ORZ30789.1"/>
    <property type="molecule type" value="Genomic_DNA"/>
</dbReference>
<sequence length="251" mass="25712">MGALSSAFPVVPSLVPYTVPSTPVVPSPMHAPTAFVPSQPNSTPSVQPASFPPSLPAPHVPHWTSLPPSTSFQMTIPQVTVTSSASSPLPPLPWEQPHSMYGQAPVPSFNPAAPSDHGLNPLPSVINPTPIPLPTLSIDWDSILSPAPAPSIAAAPAPLPPPTAEQIAAQNAMFDWLLQPLGSPAVAPTNAPSFSLTISDPAPPPSMSGLPRSDVGMGASQVATPNEGTSIQGELPPCPIASLYSDVFPSN</sequence>
<accession>A0A1Y2H8A8</accession>
<proteinExistence type="predicted"/>
<evidence type="ECO:0000313" key="3">
    <source>
        <dbReference type="Proteomes" id="UP000193411"/>
    </source>
</evidence>
<feature type="region of interest" description="Disordered" evidence="1">
    <location>
        <begin position="35"/>
        <end position="54"/>
    </location>
</feature>
<comment type="caution">
    <text evidence="2">The sequence shown here is derived from an EMBL/GenBank/DDBJ whole genome shotgun (WGS) entry which is preliminary data.</text>
</comment>
<evidence type="ECO:0000256" key="1">
    <source>
        <dbReference type="SAM" id="MobiDB-lite"/>
    </source>
</evidence>
<dbReference type="AlphaFoldDB" id="A0A1Y2H8A8"/>
<organism evidence="2 3">
    <name type="scientific">Catenaria anguillulae PL171</name>
    <dbReference type="NCBI Taxonomy" id="765915"/>
    <lineage>
        <taxon>Eukaryota</taxon>
        <taxon>Fungi</taxon>
        <taxon>Fungi incertae sedis</taxon>
        <taxon>Blastocladiomycota</taxon>
        <taxon>Blastocladiomycetes</taxon>
        <taxon>Blastocladiales</taxon>
        <taxon>Catenariaceae</taxon>
        <taxon>Catenaria</taxon>
    </lineage>
</organism>
<feature type="compositionally biased region" description="Polar residues" evidence="1">
    <location>
        <begin position="221"/>
        <end position="232"/>
    </location>
</feature>
<feature type="region of interest" description="Disordered" evidence="1">
    <location>
        <begin position="196"/>
        <end position="237"/>
    </location>
</feature>
<protein>
    <submittedName>
        <fullName evidence="2">Uncharacterized protein</fullName>
    </submittedName>
</protein>
<keyword evidence="3" id="KW-1185">Reference proteome</keyword>
<feature type="compositionally biased region" description="Polar residues" evidence="1">
    <location>
        <begin position="36"/>
        <end position="48"/>
    </location>
</feature>
<reference evidence="2 3" key="1">
    <citation type="submission" date="2016-07" db="EMBL/GenBank/DDBJ databases">
        <title>Pervasive Adenine N6-methylation of Active Genes in Fungi.</title>
        <authorList>
            <consortium name="DOE Joint Genome Institute"/>
            <person name="Mondo S.J."/>
            <person name="Dannebaum R.O."/>
            <person name="Kuo R.C."/>
            <person name="Labutti K."/>
            <person name="Haridas S."/>
            <person name="Kuo A."/>
            <person name="Salamov A."/>
            <person name="Ahrendt S.R."/>
            <person name="Lipzen A."/>
            <person name="Sullivan W."/>
            <person name="Andreopoulos W.B."/>
            <person name="Clum A."/>
            <person name="Lindquist E."/>
            <person name="Daum C."/>
            <person name="Ramamoorthy G.K."/>
            <person name="Gryganskyi A."/>
            <person name="Culley D."/>
            <person name="Magnuson J.K."/>
            <person name="James T.Y."/>
            <person name="O'Malley M.A."/>
            <person name="Stajich J.E."/>
            <person name="Spatafora J.W."/>
            <person name="Visel A."/>
            <person name="Grigoriev I.V."/>
        </authorList>
    </citation>
    <scope>NUCLEOTIDE SEQUENCE [LARGE SCALE GENOMIC DNA]</scope>
    <source>
        <strain evidence="2 3">PL171</strain>
    </source>
</reference>
<name>A0A1Y2H8A8_9FUNG</name>
<evidence type="ECO:0000313" key="2">
    <source>
        <dbReference type="EMBL" id="ORZ30789.1"/>
    </source>
</evidence>
<dbReference type="Proteomes" id="UP000193411">
    <property type="component" value="Unassembled WGS sequence"/>
</dbReference>
<gene>
    <name evidence="2" type="ORF">BCR44DRAFT_1443837</name>
</gene>